<dbReference type="Pfam" id="PF03466">
    <property type="entry name" value="LysR_substrate"/>
    <property type="match status" value="1"/>
</dbReference>
<dbReference type="SUPFAM" id="SSF53850">
    <property type="entry name" value="Periplasmic binding protein-like II"/>
    <property type="match status" value="1"/>
</dbReference>
<dbReference type="InterPro" id="IPR036390">
    <property type="entry name" value="WH_DNA-bd_sf"/>
</dbReference>
<protein>
    <submittedName>
        <fullName evidence="6">LysR family transcriptional regulator</fullName>
    </submittedName>
</protein>
<dbReference type="InterPro" id="IPR036388">
    <property type="entry name" value="WH-like_DNA-bd_sf"/>
</dbReference>
<dbReference type="Proteomes" id="UP001048976">
    <property type="component" value="Unassembled WGS sequence"/>
</dbReference>
<feature type="domain" description="HTH lysR-type" evidence="5">
    <location>
        <begin position="4"/>
        <end position="61"/>
    </location>
</feature>
<dbReference type="PROSITE" id="PS50931">
    <property type="entry name" value="HTH_LYSR"/>
    <property type="match status" value="1"/>
</dbReference>
<evidence type="ECO:0000259" key="5">
    <source>
        <dbReference type="PROSITE" id="PS50931"/>
    </source>
</evidence>
<comment type="similarity">
    <text evidence="1">Belongs to the LysR transcriptional regulatory family.</text>
</comment>
<evidence type="ECO:0000256" key="2">
    <source>
        <dbReference type="ARBA" id="ARBA00023015"/>
    </source>
</evidence>
<dbReference type="PANTHER" id="PTHR30419">
    <property type="entry name" value="HTH-TYPE TRANSCRIPTIONAL REGULATOR YBHD"/>
    <property type="match status" value="1"/>
</dbReference>
<keyword evidence="3" id="KW-0238">DNA-binding</keyword>
<dbReference type="EMBL" id="JAHSTY010000001">
    <property type="protein sequence ID" value="MBV4451654.1"/>
    <property type="molecule type" value="Genomic_DNA"/>
</dbReference>
<evidence type="ECO:0000313" key="6">
    <source>
        <dbReference type="EMBL" id="MBV4451654.1"/>
    </source>
</evidence>
<reference evidence="6" key="1">
    <citation type="submission" date="2021-06" db="EMBL/GenBank/DDBJ databases">
        <title>Updating the genus Pseudomonas: Description of 43 new species and partition of the Pseudomonas putida group.</title>
        <authorList>
            <person name="Girard L."/>
            <person name="Lood C."/>
            <person name="Vandamme P."/>
            <person name="Rokni-Zadeh H."/>
            <person name="Van Noort V."/>
            <person name="Hofte M."/>
            <person name="Lavigne R."/>
            <person name="De Mot R."/>
        </authorList>
    </citation>
    <scope>NUCLEOTIDE SEQUENCE</scope>
    <source>
        <strain evidence="6">SWRI103</strain>
    </source>
</reference>
<keyword evidence="7" id="KW-1185">Reference proteome</keyword>
<gene>
    <name evidence="6" type="ORF">KVG91_03480</name>
</gene>
<evidence type="ECO:0000256" key="3">
    <source>
        <dbReference type="ARBA" id="ARBA00023125"/>
    </source>
</evidence>
<dbReference type="CDD" id="cd08421">
    <property type="entry name" value="PBP2_LTTR_like_1"/>
    <property type="match status" value="1"/>
</dbReference>
<evidence type="ECO:0000313" key="7">
    <source>
        <dbReference type="Proteomes" id="UP001048976"/>
    </source>
</evidence>
<dbReference type="PANTHER" id="PTHR30419:SF2">
    <property type="entry name" value="LYSR FAMILY TRANSCRIPTIONAL REGULATOR"/>
    <property type="match status" value="1"/>
</dbReference>
<dbReference type="RefSeq" id="WP_169374970.1">
    <property type="nucleotide sequence ID" value="NZ_JAHSTY010000001.1"/>
</dbReference>
<dbReference type="SUPFAM" id="SSF46785">
    <property type="entry name" value="Winged helix' DNA-binding domain"/>
    <property type="match status" value="1"/>
</dbReference>
<dbReference type="InterPro" id="IPR005119">
    <property type="entry name" value="LysR_subst-bd"/>
</dbReference>
<name>A0ABS6NUH8_9PSED</name>
<keyword evidence="2" id="KW-0805">Transcription regulation</keyword>
<proteinExistence type="inferred from homology"/>
<dbReference type="Gene3D" id="1.10.10.10">
    <property type="entry name" value="Winged helix-like DNA-binding domain superfamily/Winged helix DNA-binding domain"/>
    <property type="match status" value="1"/>
</dbReference>
<comment type="caution">
    <text evidence="6">The sequence shown here is derived from an EMBL/GenBank/DDBJ whole genome shotgun (WGS) entry which is preliminary data.</text>
</comment>
<dbReference type="Gene3D" id="3.40.190.290">
    <property type="match status" value="1"/>
</dbReference>
<evidence type="ECO:0000256" key="4">
    <source>
        <dbReference type="ARBA" id="ARBA00023163"/>
    </source>
</evidence>
<dbReference type="Pfam" id="PF00126">
    <property type="entry name" value="HTH_1"/>
    <property type="match status" value="1"/>
</dbReference>
<accession>A0ABS6NUH8</accession>
<sequence length="311" mass="34369">MQHLDYFSLHLFILVCEEGTIGRASERAFIAPSAASKRISDIEQRFGTVLLKRSKRGVEPTSAGLALLRHARGLTRAMERLDSELGEYLGGERGHVRVLANVSAMTEFLPEELSTFMLHNPRVQVDMQERFSLDVTRGVLDGSADLGVCRRPVACGELQLLPYRQDHLAVVVGTDHALASHACVGFQETLAFDHIGLSSFATLNTFLRREAEQCGQALHYRACVSSFHAALRLVQCGLGLALFPREAVMRYAPLFDVRIIALSDAWALGELVICLRDRDALSAPAQRLLEHLLNGVACCAGEAPLIHRDWR</sequence>
<dbReference type="InterPro" id="IPR050950">
    <property type="entry name" value="HTH-type_LysR_regulators"/>
</dbReference>
<dbReference type="InterPro" id="IPR000847">
    <property type="entry name" value="LysR_HTH_N"/>
</dbReference>
<organism evidence="6 7">
    <name type="scientific">Pseudomonas azadiae</name>
    <dbReference type="NCBI Taxonomy" id="2843612"/>
    <lineage>
        <taxon>Bacteria</taxon>
        <taxon>Pseudomonadati</taxon>
        <taxon>Pseudomonadota</taxon>
        <taxon>Gammaproteobacteria</taxon>
        <taxon>Pseudomonadales</taxon>
        <taxon>Pseudomonadaceae</taxon>
        <taxon>Pseudomonas</taxon>
    </lineage>
</organism>
<keyword evidence="4" id="KW-0804">Transcription</keyword>
<evidence type="ECO:0000256" key="1">
    <source>
        <dbReference type="ARBA" id="ARBA00009437"/>
    </source>
</evidence>